<evidence type="ECO:0000256" key="2">
    <source>
        <dbReference type="PIRSR" id="PIRSR601310-3"/>
    </source>
</evidence>
<organism evidence="5 6">
    <name type="scientific">Candidatus Wildermuthbacteria bacterium RIFCSPLOWO2_01_FULL_48_29</name>
    <dbReference type="NCBI Taxonomy" id="1802462"/>
    <lineage>
        <taxon>Bacteria</taxon>
        <taxon>Candidatus Wildermuthiibacteriota</taxon>
    </lineage>
</organism>
<accession>A0A1G2RNW3</accession>
<dbReference type="AlphaFoldDB" id="A0A1G2RNW3"/>
<evidence type="ECO:0000259" key="4">
    <source>
        <dbReference type="PROSITE" id="PS51084"/>
    </source>
</evidence>
<dbReference type="Pfam" id="PF01230">
    <property type="entry name" value="HIT"/>
    <property type="match status" value="1"/>
</dbReference>
<evidence type="ECO:0000256" key="1">
    <source>
        <dbReference type="PIRSR" id="PIRSR601310-1"/>
    </source>
</evidence>
<protein>
    <recommendedName>
        <fullName evidence="4">HIT domain-containing protein</fullName>
    </recommendedName>
</protein>
<evidence type="ECO:0000313" key="6">
    <source>
        <dbReference type="Proteomes" id="UP000178421"/>
    </source>
</evidence>
<name>A0A1G2RNW3_9BACT</name>
<gene>
    <name evidence="5" type="ORF">A2940_02210</name>
</gene>
<dbReference type="EMBL" id="MHUH01000001">
    <property type="protein sequence ID" value="OHA74536.1"/>
    <property type="molecule type" value="Genomic_DNA"/>
</dbReference>
<sequence>MNQSCPFCTTERKKQKMLKDGKYMYVIFSNPRIMPGHLLVIPKRHVMRLIELTKEERDELLDLLIEFEEKILQKLSAGCDIRQNYKPYVENSRTSVKHFHFHLQPRDLNDELHRAVEPVHKPLYRDLPEEEKERLFKLLSNDA</sequence>
<dbReference type="Gene3D" id="3.30.428.10">
    <property type="entry name" value="HIT-like"/>
    <property type="match status" value="1"/>
</dbReference>
<reference evidence="5 6" key="1">
    <citation type="journal article" date="2016" name="Nat. Commun.">
        <title>Thousands of microbial genomes shed light on interconnected biogeochemical processes in an aquifer system.</title>
        <authorList>
            <person name="Anantharaman K."/>
            <person name="Brown C.T."/>
            <person name="Hug L.A."/>
            <person name="Sharon I."/>
            <person name="Castelle C.J."/>
            <person name="Probst A.J."/>
            <person name="Thomas B.C."/>
            <person name="Singh A."/>
            <person name="Wilkins M.J."/>
            <person name="Karaoz U."/>
            <person name="Brodie E.L."/>
            <person name="Williams K.H."/>
            <person name="Hubbard S.S."/>
            <person name="Banfield J.F."/>
        </authorList>
    </citation>
    <scope>NUCLEOTIDE SEQUENCE [LARGE SCALE GENOMIC DNA]</scope>
</reference>
<dbReference type="InterPro" id="IPR001310">
    <property type="entry name" value="Histidine_triad_HIT"/>
</dbReference>
<dbReference type="Proteomes" id="UP000178421">
    <property type="component" value="Unassembled WGS sequence"/>
</dbReference>
<dbReference type="GO" id="GO:0003824">
    <property type="term" value="F:catalytic activity"/>
    <property type="evidence" value="ECO:0007669"/>
    <property type="project" value="InterPro"/>
</dbReference>
<dbReference type="PANTHER" id="PTHR46648:SF1">
    <property type="entry name" value="ADENOSINE 5'-MONOPHOSPHORAMIDASE HNT1"/>
    <property type="match status" value="1"/>
</dbReference>
<dbReference type="SUPFAM" id="SSF54197">
    <property type="entry name" value="HIT-like"/>
    <property type="match status" value="1"/>
</dbReference>
<comment type="caution">
    <text evidence="5">The sequence shown here is derived from an EMBL/GenBank/DDBJ whole genome shotgun (WGS) entry which is preliminary data.</text>
</comment>
<dbReference type="PROSITE" id="PS51084">
    <property type="entry name" value="HIT_2"/>
    <property type="match status" value="1"/>
</dbReference>
<dbReference type="InterPro" id="IPR011146">
    <property type="entry name" value="HIT-like"/>
</dbReference>
<feature type="short sequence motif" description="Histidine triad motif" evidence="2 3">
    <location>
        <begin position="98"/>
        <end position="102"/>
    </location>
</feature>
<dbReference type="InterPro" id="IPR036265">
    <property type="entry name" value="HIT-like_sf"/>
</dbReference>
<dbReference type="PANTHER" id="PTHR46648">
    <property type="entry name" value="HIT FAMILY PROTEIN 1"/>
    <property type="match status" value="1"/>
</dbReference>
<feature type="domain" description="HIT" evidence="4">
    <location>
        <begin position="3"/>
        <end position="113"/>
    </location>
</feature>
<feature type="active site" description="Tele-AMP-histidine intermediate" evidence="1">
    <location>
        <position position="100"/>
    </location>
</feature>
<dbReference type="GO" id="GO:0009117">
    <property type="term" value="P:nucleotide metabolic process"/>
    <property type="evidence" value="ECO:0007669"/>
    <property type="project" value="TreeGrafter"/>
</dbReference>
<evidence type="ECO:0000256" key="3">
    <source>
        <dbReference type="PROSITE-ProRule" id="PRU00464"/>
    </source>
</evidence>
<proteinExistence type="predicted"/>
<evidence type="ECO:0000313" key="5">
    <source>
        <dbReference type="EMBL" id="OHA74536.1"/>
    </source>
</evidence>